<evidence type="ECO:0000256" key="2">
    <source>
        <dbReference type="ARBA" id="ARBA00004613"/>
    </source>
</evidence>
<evidence type="ECO:0000259" key="4">
    <source>
        <dbReference type="Pfam" id="PF20147"/>
    </source>
</evidence>
<evidence type="ECO:0000313" key="6">
    <source>
        <dbReference type="Proteomes" id="UP000789759"/>
    </source>
</evidence>
<reference evidence="5" key="1">
    <citation type="submission" date="2021-06" db="EMBL/GenBank/DDBJ databases">
        <authorList>
            <person name="Kallberg Y."/>
            <person name="Tangrot J."/>
            <person name="Rosling A."/>
        </authorList>
    </citation>
    <scope>NUCLEOTIDE SEQUENCE</scope>
    <source>
        <strain evidence="5">FL966</strain>
    </source>
</reference>
<dbReference type="Pfam" id="PF20147">
    <property type="entry name" value="Crinkler"/>
    <property type="match status" value="1"/>
</dbReference>
<evidence type="ECO:0000256" key="1">
    <source>
        <dbReference type="ARBA" id="ARBA00004340"/>
    </source>
</evidence>
<dbReference type="AlphaFoldDB" id="A0A9N8ZEX0"/>
<dbReference type="PANTHER" id="PTHR33129">
    <property type="entry name" value="PROTEIN KINASE DOMAIN-CONTAINING PROTEIN-RELATED"/>
    <property type="match status" value="1"/>
</dbReference>
<dbReference type="InterPro" id="IPR045379">
    <property type="entry name" value="Crinkler_N"/>
</dbReference>
<organism evidence="5 6">
    <name type="scientific">Cetraspora pellucida</name>
    <dbReference type="NCBI Taxonomy" id="1433469"/>
    <lineage>
        <taxon>Eukaryota</taxon>
        <taxon>Fungi</taxon>
        <taxon>Fungi incertae sedis</taxon>
        <taxon>Mucoromycota</taxon>
        <taxon>Glomeromycotina</taxon>
        <taxon>Glomeromycetes</taxon>
        <taxon>Diversisporales</taxon>
        <taxon>Gigasporaceae</taxon>
        <taxon>Cetraspora</taxon>
    </lineage>
</organism>
<comment type="caution">
    <text evidence="5">The sequence shown here is derived from an EMBL/GenBank/DDBJ whole genome shotgun (WGS) entry which is preliminary data.</text>
</comment>
<feature type="domain" description="Crinkler effector protein N-terminal" evidence="4">
    <location>
        <begin position="308"/>
        <end position="387"/>
    </location>
</feature>
<dbReference type="PANTHER" id="PTHR33129:SF1">
    <property type="entry name" value="ATP-BINDING PROTEIN"/>
    <property type="match status" value="1"/>
</dbReference>
<dbReference type="Proteomes" id="UP000789759">
    <property type="component" value="Unassembled WGS sequence"/>
</dbReference>
<dbReference type="InterPro" id="IPR052980">
    <property type="entry name" value="Crinkler_effector"/>
</dbReference>
<dbReference type="GO" id="GO:0005576">
    <property type="term" value="C:extracellular region"/>
    <property type="evidence" value="ECO:0007669"/>
    <property type="project" value="UniProtKB-SubCell"/>
</dbReference>
<protein>
    <submittedName>
        <fullName evidence="5">21402_t:CDS:1</fullName>
    </submittedName>
</protein>
<proteinExistence type="predicted"/>
<evidence type="ECO:0000256" key="3">
    <source>
        <dbReference type="ARBA" id="ARBA00022525"/>
    </source>
</evidence>
<evidence type="ECO:0000313" key="5">
    <source>
        <dbReference type="EMBL" id="CAG8494899.1"/>
    </source>
</evidence>
<sequence>MVINRYLHKEEFIVFELDRPEDDPLAIQLRFDTPLDLQKEIELLQKCKIKNALPAKSTNSESEKAKKKIKMKKARSCKGTLTRIAYCCRVLFGRITDKKASPKDIIKGTWCRQCQYLNIDIANNIAQEWGGKCFSTEYKNTNTPMHWCCIQGYEWYAPLTRIKDKGRWCAQCASIKLCGLEACKEIAYSKGSICFSTEYKNINVLMQWECSKGYKWFASFNGIKHAKTWCLYCLNKHENLCRKVITKILGPPSVIRRPNFLKTPEYPRGLELDIYYSQYGFAIEVQGKQHEQYVKHFHKTLRSNAIEKSFPVDIDKGMTIGHLKELIKEKKKNAFANIDSNELRLWKVDIPIGMENKNMKIFAENINNYKGVELLPNATMETVFYKESENTKFFSIRIIAQPPGSLSTPMKRPDESQFYNREPVTSYEEEFWNELSDVYIVLKLSDNIDKTMFVSGPLSEYISVKGNEIVLSNCVILNAQNELILNNGEPVMGELTKIKMNFVKFLRFRKLPYGIVYGISTQDILIKESYLQMIEKIEYDRTYYEKRGCIIIGSPGIGKTHFSLYLAFYLARRYFPADIIYEQLFQDHSRALHVKPNISVIKILDLIREFPQDSFYIADSVIPAPWKTIFTFLVMMPKSGRWHEFVKGHVRRYYAPIWTEDEIWDVWNVTYKTEISENQVKELITRWGCISRRIFDEYDEEPKVNDVVSQCDAYAYLKNDGGDLGDNYSGKAIYIIPNIDFTDKTYIPASPEICAGSTLAGKFFEMVAHDILRKGGTFTVRQLTKDGIKQPEKLQLQNLPQKQFHNINEIVPGYYNIPKNVNFESVDSIAPQRNGIHHLYQIMAAETYNIKVNGLSKLENHLKDLTIHLYFVVPNMDDTFNNFHFQKYVMSGNIEYSGWHLTHTEWIRDNIAQYVLLINLSDFN</sequence>
<accession>A0A9N8ZEX0</accession>
<keyword evidence="3" id="KW-0964">Secreted</keyword>
<comment type="subcellular location">
    <subcellularLocation>
        <location evidence="1">Host cell</location>
    </subcellularLocation>
    <subcellularLocation>
        <location evidence="2">Secreted</location>
    </subcellularLocation>
</comment>
<gene>
    <name evidence="5" type="ORF">CPELLU_LOCUS2165</name>
</gene>
<name>A0A9N8ZEX0_9GLOM</name>
<keyword evidence="6" id="KW-1185">Reference proteome</keyword>
<dbReference type="GO" id="GO:0043657">
    <property type="term" value="C:host cell"/>
    <property type="evidence" value="ECO:0007669"/>
    <property type="project" value="UniProtKB-SubCell"/>
</dbReference>
<dbReference type="OrthoDB" id="2415938at2759"/>
<dbReference type="EMBL" id="CAJVQA010000895">
    <property type="protein sequence ID" value="CAG8494899.1"/>
    <property type="molecule type" value="Genomic_DNA"/>
</dbReference>